<gene>
    <name evidence="2" type="ORF">CC80DRAFT_530744</name>
</gene>
<organism evidence="2 3">
    <name type="scientific">Byssothecium circinans</name>
    <dbReference type="NCBI Taxonomy" id="147558"/>
    <lineage>
        <taxon>Eukaryota</taxon>
        <taxon>Fungi</taxon>
        <taxon>Dikarya</taxon>
        <taxon>Ascomycota</taxon>
        <taxon>Pezizomycotina</taxon>
        <taxon>Dothideomycetes</taxon>
        <taxon>Pleosporomycetidae</taxon>
        <taxon>Pleosporales</taxon>
        <taxon>Massarineae</taxon>
        <taxon>Massarinaceae</taxon>
        <taxon>Byssothecium</taxon>
    </lineage>
</organism>
<dbReference type="Proteomes" id="UP000800035">
    <property type="component" value="Unassembled WGS sequence"/>
</dbReference>
<evidence type="ECO:0000313" key="2">
    <source>
        <dbReference type="EMBL" id="KAF1962843.1"/>
    </source>
</evidence>
<dbReference type="AlphaFoldDB" id="A0A6A5UCE0"/>
<dbReference type="GO" id="GO:0000747">
    <property type="term" value="P:conjugation with cellular fusion"/>
    <property type="evidence" value="ECO:0007669"/>
    <property type="project" value="TreeGrafter"/>
</dbReference>
<dbReference type="GO" id="GO:0043332">
    <property type="term" value="C:mating projection tip"/>
    <property type="evidence" value="ECO:0007669"/>
    <property type="project" value="TreeGrafter"/>
</dbReference>
<dbReference type="GO" id="GO:0016020">
    <property type="term" value="C:membrane"/>
    <property type="evidence" value="ECO:0007669"/>
    <property type="project" value="InterPro"/>
</dbReference>
<keyword evidence="1" id="KW-1133">Transmembrane helix</keyword>
<evidence type="ECO:0008006" key="4">
    <source>
        <dbReference type="Google" id="ProtNLM"/>
    </source>
</evidence>
<dbReference type="EMBL" id="ML976978">
    <property type="protein sequence ID" value="KAF1962843.1"/>
    <property type="molecule type" value="Genomic_DNA"/>
</dbReference>
<feature type="transmembrane region" description="Helical" evidence="1">
    <location>
        <begin position="12"/>
        <end position="36"/>
    </location>
</feature>
<proteinExistence type="predicted"/>
<accession>A0A6A5UCE0</accession>
<dbReference type="InterPro" id="IPR033481">
    <property type="entry name" value="Dni1/Fig1"/>
</dbReference>
<dbReference type="PANTHER" id="PTHR28092">
    <property type="entry name" value="FACTOR-INDUCED GENE 1 PROTEIN"/>
    <property type="match status" value="1"/>
</dbReference>
<sequence length="264" mass="28365">MIIPPIFRRLRSFVAFEHAIILVQTASIIVTSILLAGCSSYSPMTNVYVLEISYTNSTPSDLSPVVKKLSETLNEYKGASQLEVRVGYFGTCVRRAGVFWFCSADAKGLAQQIGSENDPLNLIGMASKFKDDVLFSGLLLMAVILAFFTCCLLATFPGWHEERDAGTGSEVDVKPFPSRPVLEVSSTSAVVAALLCLVASLWQHVGSVGAATMSETANYGNVKAEIGTSAVVMGWVSFSLMTISAIGVVCIMVSIRVLDRLTDD</sequence>
<evidence type="ECO:0000256" key="1">
    <source>
        <dbReference type="SAM" id="Phobius"/>
    </source>
</evidence>
<feature type="transmembrane region" description="Helical" evidence="1">
    <location>
        <begin position="133"/>
        <end position="159"/>
    </location>
</feature>
<evidence type="ECO:0000313" key="3">
    <source>
        <dbReference type="Proteomes" id="UP000800035"/>
    </source>
</evidence>
<feature type="transmembrane region" description="Helical" evidence="1">
    <location>
        <begin position="180"/>
        <end position="202"/>
    </location>
</feature>
<feature type="transmembrane region" description="Helical" evidence="1">
    <location>
        <begin position="235"/>
        <end position="258"/>
    </location>
</feature>
<protein>
    <recommendedName>
        <fullName evidence="4">Membrane fusion mating protein FIG1</fullName>
    </recommendedName>
</protein>
<dbReference type="PANTHER" id="PTHR28092:SF1">
    <property type="entry name" value="FACTOR-INDUCED GENE 1 PROTEIN"/>
    <property type="match status" value="1"/>
</dbReference>
<name>A0A6A5UCE0_9PLEO</name>
<keyword evidence="1" id="KW-0472">Membrane</keyword>
<reference evidence="2" key="1">
    <citation type="journal article" date="2020" name="Stud. Mycol.">
        <title>101 Dothideomycetes genomes: a test case for predicting lifestyles and emergence of pathogens.</title>
        <authorList>
            <person name="Haridas S."/>
            <person name="Albert R."/>
            <person name="Binder M."/>
            <person name="Bloem J."/>
            <person name="Labutti K."/>
            <person name="Salamov A."/>
            <person name="Andreopoulos B."/>
            <person name="Baker S."/>
            <person name="Barry K."/>
            <person name="Bills G."/>
            <person name="Bluhm B."/>
            <person name="Cannon C."/>
            <person name="Castanera R."/>
            <person name="Culley D."/>
            <person name="Daum C."/>
            <person name="Ezra D."/>
            <person name="Gonzalez J."/>
            <person name="Henrissat B."/>
            <person name="Kuo A."/>
            <person name="Liang C."/>
            <person name="Lipzen A."/>
            <person name="Lutzoni F."/>
            <person name="Magnuson J."/>
            <person name="Mondo S."/>
            <person name="Nolan M."/>
            <person name="Ohm R."/>
            <person name="Pangilinan J."/>
            <person name="Park H.-J."/>
            <person name="Ramirez L."/>
            <person name="Alfaro M."/>
            <person name="Sun H."/>
            <person name="Tritt A."/>
            <person name="Yoshinaga Y."/>
            <person name="Zwiers L.-H."/>
            <person name="Turgeon B."/>
            <person name="Goodwin S."/>
            <person name="Spatafora J."/>
            <person name="Crous P."/>
            <person name="Grigoriev I."/>
        </authorList>
    </citation>
    <scope>NUCLEOTIDE SEQUENCE</scope>
    <source>
        <strain evidence="2">CBS 675.92</strain>
    </source>
</reference>
<dbReference type="Pfam" id="PF12351">
    <property type="entry name" value="Fig1"/>
    <property type="match status" value="1"/>
</dbReference>
<keyword evidence="3" id="KW-1185">Reference proteome</keyword>
<keyword evidence="1" id="KW-0812">Transmembrane</keyword>
<dbReference type="OrthoDB" id="3550957at2759"/>